<comment type="caution">
    <text evidence="5">The sequence shown here is derived from an EMBL/GenBank/DDBJ whole genome shotgun (WGS) entry which is preliminary data.</text>
</comment>
<feature type="compositionally biased region" description="Low complexity" evidence="2">
    <location>
        <begin position="593"/>
        <end position="612"/>
    </location>
</feature>
<dbReference type="Pfam" id="PF25540">
    <property type="entry name" value="DUF7923"/>
    <property type="match status" value="1"/>
</dbReference>
<dbReference type="CDD" id="cd20558">
    <property type="entry name" value="CYCLIN_ScPCL7-like"/>
    <property type="match status" value="1"/>
</dbReference>
<dbReference type="STRING" id="113226.A0A139IM17"/>
<feature type="compositionally biased region" description="Low complexity" evidence="2">
    <location>
        <begin position="702"/>
        <end position="722"/>
    </location>
</feature>
<organism evidence="5 6">
    <name type="scientific">Pseudocercospora musae</name>
    <dbReference type="NCBI Taxonomy" id="113226"/>
    <lineage>
        <taxon>Eukaryota</taxon>
        <taxon>Fungi</taxon>
        <taxon>Dikarya</taxon>
        <taxon>Ascomycota</taxon>
        <taxon>Pezizomycotina</taxon>
        <taxon>Dothideomycetes</taxon>
        <taxon>Dothideomycetidae</taxon>
        <taxon>Mycosphaerellales</taxon>
        <taxon>Mycosphaerellaceae</taxon>
        <taxon>Pseudocercospora</taxon>
    </lineage>
</organism>
<proteinExistence type="predicted"/>
<feature type="compositionally biased region" description="Polar residues" evidence="2">
    <location>
        <begin position="674"/>
        <end position="691"/>
    </location>
</feature>
<feature type="compositionally biased region" description="Low complexity" evidence="2">
    <location>
        <begin position="947"/>
        <end position="958"/>
    </location>
</feature>
<reference evidence="5 6" key="1">
    <citation type="submission" date="2015-07" db="EMBL/GenBank/DDBJ databases">
        <title>Comparative genomics of the Sigatoka disease complex on banana suggests a link between parallel evolutionary changes in Pseudocercospora fijiensis and Pseudocercospora eumusae and increased virulence on the banana host.</title>
        <authorList>
            <person name="Chang T.-C."/>
            <person name="Salvucci A."/>
            <person name="Crous P.W."/>
            <person name="Stergiopoulos I."/>
        </authorList>
    </citation>
    <scope>NUCLEOTIDE SEQUENCE [LARGE SCALE GENOMIC DNA]</scope>
    <source>
        <strain evidence="5 6">CBS 116634</strain>
    </source>
</reference>
<evidence type="ECO:0000313" key="5">
    <source>
        <dbReference type="EMBL" id="KXT15602.1"/>
    </source>
</evidence>
<feature type="compositionally biased region" description="Polar residues" evidence="2">
    <location>
        <begin position="569"/>
        <end position="581"/>
    </location>
</feature>
<accession>A0A139IM17</accession>
<dbReference type="SUPFAM" id="SSF47954">
    <property type="entry name" value="Cyclin-like"/>
    <property type="match status" value="1"/>
</dbReference>
<keyword evidence="1" id="KW-0175">Coiled coil</keyword>
<evidence type="ECO:0000259" key="4">
    <source>
        <dbReference type="Pfam" id="PF25543"/>
    </source>
</evidence>
<feature type="compositionally biased region" description="Low complexity" evidence="2">
    <location>
        <begin position="12"/>
        <end position="30"/>
    </location>
</feature>
<evidence type="ECO:0000313" key="6">
    <source>
        <dbReference type="Proteomes" id="UP000073492"/>
    </source>
</evidence>
<feature type="coiled-coil region" evidence="1">
    <location>
        <begin position="84"/>
        <end position="111"/>
    </location>
</feature>
<feature type="domain" description="Tandem CCCH zinc finger" evidence="4">
    <location>
        <begin position="506"/>
        <end position="563"/>
    </location>
</feature>
<dbReference type="InterPro" id="IPR036915">
    <property type="entry name" value="Cyclin-like_sf"/>
</dbReference>
<dbReference type="Pfam" id="PF25543">
    <property type="entry name" value="zf-CCCH_tandem"/>
    <property type="match status" value="1"/>
</dbReference>
<feature type="region of interest" description="Disordered" evidence="2">
    <location>
        <begin position="947"/>
        <end position="979"/>
    </location>
</feature>
<feature type="compositionally biased region" description="Polar residues" evidence="2">
    <location>
        <begin position="739"/>
        <end position="748"/>
    </location>
</feature>
<evidence type="ECO:0000256" key="2">
    <source>
        <dbReference type="SAM" id="MobiDB-lite"/>
    </source>
</evidence>
<evidence type="ECO:0000259" key="3">
    <source>
        <dbReference type="Pfam" id="PF25540"/>
    </source>
</evidence>
<protein>
    <recommendedName>
        <fullName evidence="7">C3H1-type domain-containing protein</fullName>
    </recommendedName>
</protein>
<keyword evidence="6" id="KW-1185">Reference proteome</keyword>
<dbReference type="PANTHER" id="PTHR37543">
    <property type="entry name" value="CCCH ZINC FINGER DNA BINDING PROTEIN (AFU_ORTHOLOGUE AFUA_5G12760)"/>
    <property type="match status" value="1"/>
</dbReference>
<dbReference type="OrthoDB" id="3512845at2759"/>
<dbReference type="InterPro" id="IPR057654">
    <property type="entry name" value="Znf-CCCH_tandem"/>
</dbReference>
<name>A0A139IM17_9PEZI</name>
<feature type="region of interest" description="Disordered" evidence="2">
    <location>
        <begin position="670"/>
        <end position="777"/>
    </location>
</feature>
<dbReference type="GO" id="GO:0019901">
    <property type="term" value="F:protein kinase binding"/>
    <property type="evidence" value="ECO:0007669"/>
    <property type="project" value="InterPro"/>
</dbReference>
<dbReference type="Proteomes" id="UP000073492">
    <property type="component" value="Unassembled WGS sequence"/>
</dbReference>
<dbReference type="InterPro" id="IPR057683">
    <property type="entry name" value="DUF7923"/>
</dbReference>
<dbReference type="AlphaFoldDB" id="A0A139IM17"/>
<evidence type="ECO:0000256" key="1">
    <source>
        <dbReference type="SAM" id="Coils"/>
    </source>
</evidence>
<feature type="region of interest" description="Disordered" evidence="2">
    <location>
        <begin position="1"/>
        <end position="30"/>
    </location>
</feature>
<sequence>MAQDPIGTPRRSTSLANSTTSATGLGSSASNSIWTNNSTSRVTCGTNANSASLAVGGNQNEHVQSLWDRFTFLKNTDNIKNNLLEDVLTRYSHLTQVIEEYKRESEQLIAASATNPQTQEIAAWREHCDKLFQLLTRDAFAVILIDGDSMIFNTDLLRLGEQGGKKAARQLKLAATQYLASLEGMPKELRIAARLYTNVSGLAQTCVRAGLVSSVTIVEDFFRGFTYGDDLFDVIDVGYGKDRADGKIIANFKHEVYNYQCRHILFGCSHDNGFARHLERYTDDDATIAKVTLLEGVPFEKELQTLPYPQQKFPGLFRESKIVVNSVDLVTADFSRLRHDSKNNMNVFNPNSAVFTPPSQTPAPATPAFSPKTLGSDALGSLRNDLTRTNSMSSVALSEAAPSVSTPNGGGWANIAKGSAHLPYKDLTKKVVVEPLPSGPAVLLNKDDQRIDVEMEYDHEKVFILKKIKLCNQHYIGRGCCHYQAGNRNCPHRHDVILSAEDRKWLRVVARETVCKKGTACLELDCIYGHHCPYPKQTEGLQKGIACINGVNCRFAREMHAVEREMPTLSPSPNISPTFHHSSPRPFAPTHRSPPASRSSPRRSYSSSSPRRAFNVPATSSAPQQPHKYLVESGPVAGSGVGYVNAGTQYSPDGLPPTAKVAATAVDKPVGSRTAASGSGSNPRSTATLTASRKRKDAAPPAHSSSEPMSGASASSGAPHSAQPDEPVVGDEPSRAVGRTSTPSNTKPELQEARSTHGHSAAPKRSRAEPGSSKIMPLKYETCNPKDLGVLISNMLMELIRINDRIPLRDGRLTRFHSRATPGISVSDYLQRLIQHATLSPPILLSMVYYIDRLCTLYPAFTINTLTVHRFLITAATVAAKGLSDSFWTNPTYARIGGIPVSELATLELELLQRVQWKIVPKPEVLEEYYSSLVDRADGYEMEAASASSDTSSLAESEVATSGSSFKLAKREDDNMEDT</sequence>
<feature type="domain" description="DUF7923" evidence="3">
    <location>
        <begin position="136"/>
        <end position="317"/>
    </location>
</feature>
<feature type="region of interest" description="Disordered" evidence="2">
    <location>
        <begin position="567"/>
        <end position="633"/>
    </location>
</feature>
<evidence type="ECO:0008006" key="7">
    <source>
        <dbReference type="Google" id="ProtNLM"/>
    </source>
</evidence>
<dbReference type="Pfam" id="PF08613">
    <property type="entry name" value="Cyclin"/>
    <property type="match status" value="1"/>
</dbReference>
<dbReference type="Gene3D" id="1.10.472.10">
    <property type="entry name" value="Cyclin-like"/>
    <property type="match status" value="1"/>
</dbReference>
<gene>
    <name evidence="5" type="ORF">AC579_9949</name>
</gene>
<dbReference type="EMBL" id="LFZO01000055">
    <property type="protein sequence ID" value="KXT15602.1"/>
    <property type="molecule type" value="Genomic_DNA"/>
</dbReference>
<dbReference type="PANTHER" id="PTHR37543:SF1">
    <property type="entry name" value="CCCH ZINC FINGER DNA BINDING PROTEIN (AFU_ORTHOLOGUE AFUA_5G12760)"/>
    <property type="match status" value="1"/>
</dbReference>
<dbReference type="InterPro" id="IPR013922">
    <property type="entry name" value="Cyclin_PHO80-like"/>
</dbReference>